<evidence type="ECO:0000256" key="3">
    <source>
        <dbReference type="ARBA" id="ARBA00022963"/>
    </source>
</evidence>
<reference evidence="7 8" key="1">
    <citation type="journal article" date="2013" name="J. Virol.">
        <title>New Insights into the Evolution of Entomopoxvirinae from the Complete Genome Sequences of Four Entomopoxviruses Infecting Adoxophyes honmai, Choristoneura biennis, Choristoneura rosaceana, and Mythimna separata.</title>
        <authorList>
            <person name="Theze J."/>
            <person name="Takatsuka J."/>
            <person name="Li Z."/>
            <person name="Gallais J."/>
            <person name="Doucet D."/>
            <person name="Arif B."/>
            <person name="Nakai M."/>
            <person name="Herniou E.A."/>
        </authorList>
    </citation>
    <scope>NUCLEOTIDE SEQUENCE [LARGE SCALE GENOMIC DNA]</scope>
</reference>
<organism evidence="7 8">
    <name type="scientific">Mythimna separata entomopoxvirus 'L'</name>
    <dbReference type="NCBI Taxonomy" id="1293572"/>
    <lineage>
        <taxon>Viruses</taxon>
        <taxon>Varidnaviria</taxon>
        <taxon>Bamfordvirae</taxon>
        <taxon>Nucleocytoviricota</taxon>
        <taxon>Pokkesviricetes</taxon>
        <taxon>Chitovirales</taxon>
        <taxon>Poxviridae</taxon>
        <taxon>Entomopoxvirinae</taxon>
        <taxon>Betaentomopoxvirus</taxon>
        <taxon>Betaentomopoxvirus mseparata</taxon>
        <taxon>Mythimna separata entomopoxvirus</taxon>
    </lineage>
</organism>
<feature type="domain" description="Fungal lipase-type" evidence="6">
    <location>
        <begin position="117"/>
        <end position="234"/>
    </location>
</feature>
<dbReference type="PANTHER" id="PTHR31403">
    <property type="entry name" value="PHOSPHOLIPASE A1-IBETA2, CHLOROPLASTIC"/>
    <property type="match status" value="1"/>
</dbReference>
<dbReference type="Gene3D" id="3.40.50.1820">
    <property type="entry name" value="alpha/beta hydrolase"/>
    <property type="match status" value="1"/>
</dbReference>
<dbReference type="GO" id="GO:0016042">
    <property type="term" value="P:lipid catabolic process"/>
    <property type="evidence" value="ECO:0007669"/>
    <property type="project" value="UniProtKB-KW"/>
</dbReference>
<name>A0A916KQ60_9POXV</name>
<keyword evidence="5" id="KW-0472">Membrane</keyword>
<evidence type="ECO:0000313" key="7">
    <source>
        <dbReference type="EMBL" id="CCU56342.1"/>
    </source>
</evidence>
<dbReference type="Pfam" id="PF01764">
    <property type="entry name" value="Lipase_3"/>
    <property type="match status" value="1"/>
</dbReference>
<keyword evidence="5" id="KW-0812">Transmembrane</keyword>
<dbReference type="OrthoDB" id="13078at10239"/>
<dbReference type="RefSeq" id="YP_008003661.1">
    <property type="nucleotide sequence ID" value="NC_021246.1"/>
</dbReference>
<evidence type="ECO:0000256" key="2">
    <source>
        <dbReference type="ARBA" id="ARBA00022946"/>
    </source>
</evidence>
<keyword evidence="2" id="KW-0809">Transit peptide</keyword>
<keyword evidence="4" id="KW-0443">Lipid metabolism</keyword>
<keyword evidence="5" id="KW-1133">Transmembrane helix</keyword>
<dbReference type="InterPro" id="IPR029058">
    <property type="entry name" value="AB_hydrolase_fold"/>
</dbReference>
<feature type="transmembrane region" description="Helical" evidence="5">
    <location>
        <begin position="6"/>
        <end position="28"/>
    </location>
</feature>
<evidence type="ECO:0000259" key="6">
    <source>
        <dbReference type="Pfam" id="PF01764"/>
    </source>
</evidence>
<accession>A0A916KQ60</accession>
<protein>
    <submittedName>
        <fullName evidence="7">Lipase</fullName>
    </submittedName>
</protein>
<dbReference type="Proteomes" id="UP000792671">
    <property type="component" value="Genome"/>
</dbReference>
<evidence type="ECO:0000256" key="5">
    <source>
        <dbReference type="SAM" id="Phobius"/>
    </source>
</evidence>
<dbReference type="SUPFAM" id="SSF53474">
    <property type="entry name" value="alpha/beta-Hydrolases"/>
    <property type="match status" value="1"/>
</dbReference>
<gene>
    <name evidence="7" type="ORF">MYSEV_144</name>
</gene>
<dbReference type="GeneID" id="15613766"/>
<dbReference type="KEGG" id="vg:15613766"/>
<dbReference type="EMBL" id="HF679134">
    <property type="protein sequence ID" value="CCU56342.1"/>
    <property type="molecule type" value="Genomic_DNA"/>
</dbReference>
<proteinExistence type="predicted"/>
<evidence type="ECO:0000313" key="8">
    <source>
        <dbReference type="Proteomes" id="UP000792671"/>
    </source>
</evidence>
<sequence>MILLEIVIGTIVLLSFICIIFLYIILYIKKRIYDILNEDINIDIELEKINYPLNLYTDKFNPDILKYLIKILLDFNTENKNNNTLIYSDIYDKIYYIYYNKKRIIKIILDKNNNLWLVVRGTLTYNEFEHDLRISQSNLGICGIKCHKGFSEIYSKIQKELFELLNKINPNKILCLGHSLGGGVLTIASHDLFTIFKKCDIIIYTTGTPRICNKIFYDVSKNLNIYKIENLSDVYINAIPPVLPFYDNISYYKIGKILYFDDNRENIIINHKLELYFSNIKNLKYL</sequence>
<keyword evidence="8" id="KW-1185">Reference proteome</keyword>
<keyword evidence="3" id="KW-0442">Lipid degradation</keyword>
<dbReference type="InterPro" id="IPR002921">
    <property type="entry name" value="Fungal_lipase-type"/>
</dbReference>
<dbReference type="PANTHER" id="PTHR31403:SF7">
    <property type="entry name" value="PHOSPHOLIPASE A1-IGAMMA3, CHLOROPLASTIC"/>
    <property type="match status" value="1"/>
</dbReference>
<evidence type="ECO:0000256" key="1">
    <source>
        <dbReference type="ARBA" id="ARBA00022801"/>
    </source>
</evidence>
<dbReference type="GO" id="GO:0004620">
    <property type="term" value="F:phospholipase activity"/>
    <property type="evidence" value="ECO:0007669"/>
    <property type="project" value="UniProtKB-ARBA"/>
</dbReference>
<evidence type="ECO:0000256" key="4">
    <source>
        <dbReference type="ARBA" id="ARBA00023098"/>
    </source>
</evidence>
<keyword evidence="1" id="KW-0378">Hydrolase</keyword>